<dbReference type="AlphaFoldDB" id="A0A0W8CJI8"/>
<comment type="caution">
    <text evidence="2">The sequence shown here is derived from an EMBL/GenBank/DDBJ whole genome shotgun (WGS) entry which is preliminary data.</text>
</comment>
<name>A0A0W8CJI8_PHYNI</name>
<reference evidence="2 3" key="1">
    <citation type="submission" date="2015-11" db="EMBL/GenBank/DDBJ databases">
        <title>Genomes and virulence difference between two physiological races of Phytophthora nicotianae.</title>
        <authorList>
            <person name="Liu H."/>
            <person name="Ma X."/>
            <person name="Yu H."/>
            <person name="Fang D."/>
            <person name="Li Y."/>
            <person name="Wang X."/>
            <person name="Wang W."/>
            <person name="Dong Y."/>
            <person name="Xiao B."/>
        </authorList>
    </citation>
    <scope>NUCLEOTIDE SEQUENCE [LARGE SCALE GENOMIC DNA]</scope>
    <source>
        <strain evidence="3">race 0</strain>
    </source>
</reference>
<dbReference type="Proteomes" id="UP000052943">
    <property type="component" value="Unassembled WGS sequence"/>
</dbReference>
<accession>A0A0W8CJI8</accession>
<evidence type="ECO:0000313" key="2">
    <source>
        <dbReference type="EMBL" id="KUF84140.1"/>
    </source>
</evidence>
<evidence type="ECO:0000256" key="1">
    <source>
        <dbReference type="SAM" id="MobiDB-lite"/>
    </source>
</evidence>
<organism evidence="2 3">
    <name type="scientific">Phytophthora nicotianae</name>
    <name type="common">Potato buckeye rot agent</name>
    <name type="synonym">Phytophthora parasitica</name>
    <dbReference type="NCBI Taxonomy" id="4792"/>
    <lineage>
        <taxon>Eukaryota</taxon>
        <taxon>Sar</taxon>
        <taxon>Stramenopiles</taxon>
        <taxon>Oomycota</taxon>
        <taxon>Peronosporomycetes</taxon>
        <taxon>Peronosporales</taxon>
        <taxon>Peronosporaceae</taxon>
        <taxon>Phytophthora</taxon>
    </lineage>
</organism>
<gene>
    <name evidence="2" type="ORF">AM587_10017478</name>
</gene>
<dbReference type="EMBL" id="LNFO01002988">
    <property type="protein sequence ID" value="KUF84140.1"/>
    <property type="molecule type" value="Genomic_DNA"/>
</dbReference>
<evidence type="ECO:0000313" key="3">
    <source>
        <dbReference type="Proteomes" id="UP000052943"/>
    </source>
</evidence>
<sequence length="215" mass="23967">MPPRLRNAQKRPLSADDIDVDNDSNASDGSSSEWQPSPSPPRVEMTGTTSSASEESGQICVIAPPPGETQFRSWEEFEIYLAKYQAQSFQIFRVRTNTSVAVRNGRIDAQGSSASKLSAEWENYAKTYVCTHYGKYQSQATSKRPRQETRASGCSAQVCCNFCTLGVHKSGWFWFSHTQSGHAKLNRARSGSLDSYSFPRLLIYLHFLSCISLTD</sequence>
<protein>
    <recommendedName>
        <fullName evidence="4">FAR1 domain-containing protein</fullName>
    </recommendedName>
</protein>
<evidence type="ECO:0008006" key="4">
    <source>
        <dbReference type="Google" id="ProtNLM"/>
    </source>
</evidence>
<feature type="region of interest" description="Disordered" evidence="1">
    <location>
        <begin position="1"/>
        <end position="64"/>
    </location>
</feature>
<proteinExistence type="predicted"/>
<dbReference type="STRING" id="4790.A0A0W8CJI8"/>
<feature type="compositionally biased region" description="Low complexity" evidence="1">
    <location>
        <begin position="23"/>
        <end position="36"/>
    </location>
</feature>
<feature type="compositionally biased region" description="Low complexity" evidence="1">
    <location>
        <begin position="46"/>
        <end position="57"/>
    </location>
</feature>